<accession>A0A565ANC2</accession>
<sequence>MCTHAQNSVGPVGQVAPAAPSGSRAPDQSSTNVELELELSSQWSGAGRQTSGTHTRTSSPELGELTGNSTEGKLIGFLGKSARERLPF</sequence>
<reference evidence="2" key="1">
    <citation type="submission" date="2019-07" db="EMBL/GenBank/DDBJ databases">
        <authorList>
            <person name="Dittberner H."/>
        </authorList>
    </citation>
    <scope>NUCLEOTIDE SEQUENCE [LARGE SCALE GENOMIC DNA]</scope>
</reference>
<evidence type="ECO:0000313" key="2">
    <source>
        <dbReference type="EMBL" id="VVA90861.1"/>
    </source>
</evidence>
<name>A0A565ANC2_9BRAS</name>
<evidence type="ECO:0000256" key="1">
    <source>
        <dbReference type="SAM" id="MobiDB-lite"/>
    </source>
</evidence>
<dbReference type="Proteomes" id="UP000489600">
    <property type="component" value="Unassembled WGS sequence"/>
</dbReference>
<dbReference type="AlphaFoldDB" id="A0A565ANC2"/>
<protein>
    <submittedName>
        <fullName evidence="2">Uncharacterized protein</fullName>
    </submittedName>
</protein>
<comment type="caution">
    <text evidence="2">The sequence shown here is derived from an EMBL/GenBank/DDBJ whole genome shotgun (WGS) entry which is preliminary data.</text>
</comment>
<organism evidence="2 3">
    <name type="scientific">Arabis nemorensis</name>
    <dbReference type="NCBI Taxonomy" id="586526"/>
    <lineage>
        <taxon>Eukaryota</taxon>
        <taxon>Viridiplantae</taxon>
        <taxon>Streptophyta</taxon>
        <taxon>Embryophyta</taxon>
        <taxon>Tracheophyta</taxon>
        <taxon>Spermatophyta</taxon>
        <taxon>Magnoliopsida</taxon>
        <taxon>eudicotyledons</taxon>
        <taxon>Gunneridae</taxon>
        <taxon>Pentapetalae</taxon>
        <taxon>rosids</taxon>
        <taxon>malvids</taxon>
        <taxon>Brassicales</taxon>
        <taxon>Brassicaceae</taxon>
        <taxon>Arabideae</taxon>
        <taxon>Arabis</taxon>
    </lineage>
</organism>
<gene>
    <name evidence="2" type="ORF">ANE_LOCUS1306</name>
</gene>
<dbReference type="EMBL" id="CABITT030000001">
    <property type="protein sequence ID" value="VVA90861.1"/>
    <property type="molecule type" value="Genomic_DNA"/>
</dbReference>
<evidence type="ECO:0000313" key="3">
    <source>
        <dbReference type="Proteomes" id="UP000489600"/>
    </source>
</evidence>
<keyword evidence="3" id="KW-1185">Reference proteome</keyword>
<feature type="compositionally biased region" description="Polar residues" evidence="1">
    <location>
        <begin position="26"/>
        <end position="71"/>
    </location>
</feature>
<proteinExistence type="predicted"/>
<feature type="region of interest" description="Disordered" evidence="1">
    <location>
        <begin position="1"/>
        <end position="72"/>
    </location>
</feature>